<dbReference type="SMART" id="SM00695">
    <property type="entry name" value="DUSP"/>
    <property type="match status" value="1"/>
</dbReference>
<evidence type="ECO:0000256" key="5">
    <source>
        <dbReference type="ARBA" id="ARBA00022490"/>
    </source>
</evidence>
<dbReference type="OrthoDB" id="73004at2759"/>
<evidence type="ECO:0000256" key="6">
    <source>
        <dbReference type="ARBA" id="ARBA00022583"/>
    </source>
</evidence>
<dbReference type="Pfam" id="PF06337">
    <property type="entry name" value="DUSP"/>
    <property type="match status" value="1"/>
</dbReference>
<keyword evidence="7" id="KW-0479">Metal-binding</keyword>
<evidence type="ECO:0000259" key="15">
    <source>
        <dbReference type="PROSITE" id="PS50235"/>
    </source>
</evidence>
<dbReference type="GO" id="GO:0006508">
    <property type="term" value="P:proteolysis"/>
    <property type="evidence" value="ECO:0007669"/>
    <property type="project" value="UniProtKB-KW"/>
</dbReference>
<evidence type="ECO:0000313" key="19">
    <source>
        <dbReference type="Proteomes" id="UP001152798"/>
    </source>
</evidence>
<evidence type="ECO:0000259" key="16">
    <source>
        <dbReference type="PROSITE" id="PS50271"/>
    </source>
</evidence>
<dbReference type="Pfam" id="PF00443">
    <property type="entry name" value="UCH"/>
    <property type="match status" value="1"/>
</dbReference>
<keyword evidence="13" id="KW-0833">Ubl conjugation pathway</keyword>
<evidence type="ECO:0000256" key="11">
    <source>
        <dbReference type="ARBA" id="ARBA00023212"/>
    </source>
</evidence>
<dbReference type="Proteomes" id="UP001152798">
    <property type="component" value="Chromosome 2"/>
</dbReference>
<dbReference type="PROSITE" id="PS50235">
    <property type="entry name" value="USP_3"/>
    <property type="match status" value="1"/>
</dbReference>
<dbReference type="GO" id="GO:0004843">
    <property type="term" value="F:cysteine-type deubiquitinase activity"/>
    <property type="evidence" value="ECO:0007669"/>
    <property type="project" value="UniProtKB-UniRule"/>
</dbReference>
<dbReference type="InterPro" id="IPR028889">
    <property type="entry name" value="USP"/>
</dbReference>
<dbReference type="PROSITE" id="PS51283">
    <property type="entry name" value="DUSP"/>
    <property type="match status" value="1"/>
</dbReference>
<evidence type="ECO:0000256" key="13">
    <source>
        <dbReference type="RuleBase" id="RU366025"/>
    </source>
</evidence>
<keyword evidence="8" id="KW-0677">Repeat</keyword>
<dbReference type="Gene3D" id="3.30.2230.10">
    <property type="entry name" value="DUSP-like"/>
    <property type="match status" value="1"/>
</dbReference>
<dbReference type="GO" id="GO:0016579">
    <property type="term" value="P:protein deubiquitination"/>
    <property type="evidence" value="ECO:0007669"/>
    <property type="project" value="InterPro"/>
</dbReference>
<organism evidence="18 19">
    <name type="scientific">Nezara viridula</name>
    <name type="common">Southern green stink bug</name>
    <name type="synonym">Cimex viridulus</name>
    <dbReference type="NCBI Taxonomy" id="85310"/>
    <lineage>
        <taxon>Eukaryota</taxon>
        <taxon>Metazoa</taxon>
        <taxon>Ecdysozoa</taxon>
        <taxon>Arthropoda</taxon>
        <taxon>Hexapoda</taxon>
        <taxon>Insecta</taxon>
        <taxon>Pterygota</taxon>
        <taxon>Neoptera</taxon>
        <taxon>Paraneoptera</taxon>
        <taxon>Hemiptera</taxon>
        <taxon>Heteroptera</taxon>
        <taxon>Panheteroptera</taxon>
        <taxon>Pentatomomorpha</taxon>
        <taxon>Pentatomoidea</taxon>
        <taxon>Pentatomidae</taxon>
        <taxon>Pentatominae</taxon>
        <taxon>Nezara</taxon>
    </lineage>
</organism>
<evidence type="ECO:0000256" key="10">
    <source>
        <dbReference type="ARBA" id="ARBA00022833"/>
    </source>
</evidence>
<dbReference type="GO" id="GO:0008270">
    <property type="term" value="F:zinc ion binding"/>
    <property type="evidence" value="ECO:0007669"/>
    <property type="project" value="UniProtKB-KW"/>
</dbReference>
<feature type="domain" description="USP" evidence="15">
    <location>
        <begin position="114"/>
        <end position="534"/>
    </location>
</feature>
<evidence type="ECO:0000256" key="8">
    <source>
        <dbReference type="ARBA" id="ARBA00022737"/>
    </source>
</evidence>
<sequence length="754" mass="85859">MLGAIPCPHITALDQAKFQQQYNDELEHRNRIHLECYICERTGQYLWICLHNDCFKVFCSDVPPNHVLSHYKKDTTHCLHMNLSNYRVWCHECHSEINFQKDSSDKENTTKGLVGLQNLGNTCYMNAALQSLVNTPPLVDYFLNCSLISGPKPQVTRAFHRLVVDIWSRGDGYLAPQGLLYAIRHSHPMYRGFQQHDSQEFLRCLLDQIHEEMKAPCLEPLRQEHYLTEREDMSDVENASSETEDYETCDSGVSEQSSQSDETGGRLSMNRSSSFIEKIQWKQHFIALNGTPVKVKKQLSYRSIVSDVFNGTLLSSVQCLTCNRVSSRVETFQDLSLPIPNRDTIYILHQSSVSPGPTKCSHLYSPDQSWLSWLWDCVCYWIWGPQVSLHDCLSAFFSADELKGDNMYSCEKCQKLRNGVKYSRLMSCPEILCIHLKRFRHEPALPSKISSHVSFPLTGLDLAPFMGKDCRNGVTKYDLVSVICHHGHGGSSGHYTCLAKNRTTGEWYEYDDHCVTPISNVASARAYVLFYRKDNSKISRARKRAAKLEEISSSEAERYYLAKDWLVKFNSFSEPGPVDNRLLLCQHDCLFPGTENVIVSGTVWKYLITRFGGGPECPTDILSTCDVCSELSGGESDLLRVQLHEFHRLQTYGLHEKHPISIYWLSSWENYVRGRTTIPPGPVSTSGKTCEVSLGRWELLTSLYGVLQQSTESSDSDSRSLDERIDDSGIWLQNVKEKGTLLGNFSIDIPKHPE</sequence>
<dbReference type="PANTHER" id="PTHR21646:SF86">
    <property type="entry name" value="UBIQUITIN CARBOXYL-TERMINAL HYDROLASE"/>
    <property type="match status" value="1"/>
</dbReference>
<evidence type="ECO:0000256" key="9">
    <source>
        <dbReference type="ARBA" id="ARBA00022771"/>
    </source>
</evidence>
<dbReference type="SUPFAM" id="SSF143791">
    <property type="entry name" value="DUSP-like"/>
    <property type="match status" value="1"/>
</dbReference>
<comment type="catalytic activity">
    <reaction evidence="1 13">
        <text>Thiol-dependent hydrolysis of ester, thioester, amide, peptide and isopeptide bonds formed by the C-terminal Gly of ubiquitin (a 76-residue protein attached to proteins as an intracellular targeting signal).</text>
        <dbReference type="EC" id="3.4.19.12"/>
    </reaction>
</comment>
<comment type="subcellular location">
    <subcellularLocation>
        <location evidence="2">Cytoplasm</location>
        <location evidence="2">Cytoskeleton</location>
        <location evidence="2">Microtubule organizing center</location>
        <location evidence="2">Centrosome</location>
    </subcellularLocation>
    <subcellularLocation>
        <location evidence="3">Cytoplasm</location>
        <location evidence="3">Perinuclear region</location>
    </subcellularLocation>
</comment>
<keyword evidence="13" id="KW-0788">Thiol protease</keyword>
<dbReference type="PROSITE" id="PS00972">
    <property type="entry name" value="USP_1"/>
    <property type="match status" value="1"/>
</dbReference>
<name>A0A9P0ECR1_NEZVI</name>
<keyword evidence="9 12" id="KW-0863">Zinc-finger</keyword>
<gene>
    <name evidence="18" type="ORF">NEZAVI_LOCUS3485</name>
</gene>
<dbReference type="InterPro" id="IPR035927">
    <property type="entry name" value="DUSP-like_sf"/>
</dbReference>
<dbReference type="InterPro" id="IPR050185">
    <property type="entry name" value="Ub_carboxyl-term_hydrolase"/>
</dbReference>
<dbReference type="EC" id="3.4.19.12" evidence="13"/>
<dbReference type="GO" id="GO:0048471">
    <property type="term" value="C:perinuclear region of cytoplasm"/>
    <property type="evidence" value="ECO:0007669"/>
    <property type="project" value="UniProtKB-SubCell"/>
</dbReference>
<dbReference type="EMBL" id="OV725078">
    <property type="protein sequence ID" value="CAH1392712.1"/>
    <property type="molecule type" value="Genomic_DNA"/>
</dbReference>
<keyword evidence="5" id="KW-0963">Cytoplasm</keyword>
<keyword evidence="11" id="KW-0206">Cytoskeleton</keyword>
<evidence type="ECO:0000256" key="12">
    <source>
        <dbReference type="PROSITE-ProRule" id="PRU00502"/>
    </source>
</evidence>
<dbReference type="InterPro" id="IPR001607">
    <property type="entry name" value="Znf_UBP"/>
</dbReference>
<dbReference type="PROSITE" id="PS00973">
    <property type="entry name" value="USP_2"/>
    <property type="match status" value="1"/>
</dbReference>
<comment type="similarity">
    <text evidence="4">Belongs to the peptidase C19 family. USP20/USP33 subfamily.</text>
</comment>
<keyword evidence="13" id="KW-0378">Hydrolase</keyword>
<accession>A0A9P0ECR1</accession>
<dbReference type="SUPFAM" id="SSF54001">
    <property type="entry name" value="Cysteine proteinases"/>
    <property type="match status" value="1"/>
</dbReference>
<evidence type="ECO:0000256" key="3">
    <source>
        <dbReference type="ARBA" id="ARBA00004556"/>
    </source>
</evidence>
<evidence type="ECO:0000256" key="2">
    <source>
        <dbReference type="ARBA" id="ARBA00004300"/>
    </source>
</evidence>
<dbReference type="InterPro" id="IPR018200">
    <property type="entry name" value="USP_CS"/>
</dbReference>
<dbReference type="AlphaFoldDB" id="A0A9P0ECR1"/>
<feature type="compositionally biased region" description="Polar residues" evidence="14">
    <location>
        <begin position="251"/>
        <end position="262"/>
    </location>
</feature>
<feature type="domain" description="UBP-type" evidence="16">
    <location>
        <begin position="5"/>
        <end position="120"/>
    </location>
</feature>
<dbReference type="PROSITE" id="PS50271">
    <property type="entry name" value="ZF_UBP"/>
    <property type="match status" value="1"/>
</dbReference>
<evidence type="ECO:0000256" key="1">
    <source>
        <dbReference type="ARBA" id="ARBA00000707"/>
    </source>
</evidence>
<keyword evidence="19" id="KW-1185">Reference proteome</keyword>
<dbReference type="Pfam" id="PF02148">
    <property type="entry name" value="zf-UBP"/>
    <property type="match status" value="1"/>
</dbReference>
<dbReference type="InterPro" id="IPR001394">
    <property type="entry name" value="Peptidase_C19_UCH"/>
</dbReference>
<dbReference type="GO" id="GO:0006897">
    <property type="term" value="P:endocytosis"/>
    <property type="evidence" value="ECO:0007669"/>
    <property type="project" value="UniProtKB-KW"/>
</dbReference>
<dbReference type="Gene3D" id="3.30.40.10">
    <property type="entry name" value="Zinc/RING finger domain, C3HC4 (zinc finger)"/>
    <property type="match status" value="1"/>
</dbReference>
<dbReference type="PANTHER" id="PTHR21646">
    <property type="entry name" value="UBIQUITIN CARBOXYL-TERMINAL HYDROLASE"/>
    <property type="match status" value="1"/>
</dbReference>
<dbReference type="InterPro" id="IPR013083">
    <property type="entry name" value="Znf_RING/FYVE/PHD"/>
</dbReference>
<keyword evidence="13" id="KW-0645">Protease</keyword>
<reference evidence="18" key="1">
    <citation type="submission" date="2022-01" db="EMBL/GenBank/DDBJ databases">
        <authorList>
            <person name="King R."/>
        </authorList>
    </citation>
    <scope>NUCLEOTIDE SEQUENCE</scope>
</reference>
<evidence type="ECO:0000256" key="4">
    <source>
        <dbReference type="ARBA" id="ARBA00008269"/>
    </source>
</evidence>
<evidence type="ECO:0000256" key="7">
    <source>
        <dbReference type="ARBA" id="ARBA00022723"/>
    </source>
</evidence>
<feature type="domain" description="DUSP" evidence="17">
    <location>
        <begin position="536"/>
        <end position="623"/>
    </location>
</feature>
<protein>
    <recommendedName>
        <fullName evidence="13">Ubiquitin carboxyl-terminal hydrolase</fullName>
        <ecNumber evidence="13">3.4.19.12</ecNumber>
    </recommendedName>
</protein>
<evidence type="ECO:0000256" key="14">
    <source>
        <dbReference type="SAM" id="MobiDB-lite"/>
    </source>
</evidence>
<dbReference type="Gene3D" id="3.90.70.10">
    <property type="entry name" value="Cysteine proteinases"/>
    <property type="match status" value="1"/>
</dbReference>
<evidence type="ECO:0000259" key="17">
    <source>
        <dbReference type="PROSITE" id="PS51283"/>
    </source>
</evidence>
<dbReference type="SUPFAM" id="SSF57850">
    <property type="entry name" value="RING/U-box"/>
    <property type="match status" value="1"/>
</dbReference>
<dbReference type="InterPro" id="IPR006615">
    <property type="entry name" value="Pept_C19_DUSP"/>
</dbReference>
<proteinExistence type="inferred from homology"/>
<keyword evidence="10" id="KW-0862">Zinc</keyword>
<keyword evidence="6" id="KW-0254">Endocytosis</keyword>
<feature type="region of interest" description="Disordered" evidence="14">
    <location>
        <begin position="228"/>
        <end position="268"/>
    </location>
</feature>
<dbReference type="GO" id="GO:0005813">
    <property type="term" value="C:centrosome"/>
    <property type="evidence" value="ECO:0007669"/>
    <property type="project" value="UniProtKB-SubCell"/>
</dbReference>
<evidence type="ECO:0000313" key="18">
    <source>
        <dbReference type="EMBL" id="CAH1392712.1"/>
    </source>
</evidence>
<dbReference type="InterPro" id="IPR038765">
    <property type="entry name" value="Papain-like_cys_pep_sf"/>
</dbReference>